<dbReference type="Gene3D" id="3.90.1150.10">
    <property type="entry name" value="Aspartate Aminotransferase, domain 1"/>
    <property type="match status" value="1"/>
</dbReference>
<evidence type="ECO:0000313" key="9">
    <source>
        <dbReference type="Proteomes" id="UP000291623"/>
    </source>
</evidence>
<evidence type="ECO:0000313" key="8">
    <source>
        <dbReference type="EMBL" id="TCB86775.1"/>
    </source>
</evidence>
<accession>A0AAE8QVY5</accession>
<evidence type="ECO:0000256" key="2">
    <source>
        <dbReference type="ARBA" id="ARBA00007441"/>
    </source>
</evidence>
<keyword evidence="4 6" id="KW-0808">Transferase</keyword>
<protein>
    <recommendedName>
        <fullName evidence="6">Aminotransferase</fullName>
        <ecNumber evidence="6">2.6.1.-</ecNumber>
    </recommendedName>
</protein>
<dbReference type="PROSITE" id="PS00105">
    <property type="entry name" value="AA_TRANSFER_CLASS_1"/>
    <property type="match status" value="1"/>
</dbReference>
<evidence type="ECO:0000256" key="3">
    <source>
        <dbReference type="ARBA" id="ARBA00022576"/>
    </source>
</evidence>
<evidence type="ECO:0000256" key="6">
    <source>
        <dbReference type="RuleBase" id="RU000481"/>
    </source>
</evidence>
<dbReference type="AlphaFoldDB" id="A0AAE8QVY5"/>
<dbReference type="GO" id="GO:0006520">
    <property type="term" value="P:amino acid metabolic process"/>
    <property type="evidence" value="ECO:0007669"/>
    <property type="project" value="InterPro"/>
</dbReference>
<dbReference type="CDD" id="cd00609">
    <property type="entry name" value="AAT_like"/>
    <property type="match status" value="1"/>
</dbReference>
<dbReference type="Proteomes" id="UP000291623">
    <property type="component" value="Unassembled WGS sequence"/>
</dbReference>
<dbReference type="SUPFAM" id="SSF53383">
    <property type="entry name" value="PLP-dependent transferases"/>
    <property type="match status" value="1"/>
</dbReference>
<dbReference type="FunFam" id="3.40.640.10:FF:000033">
    <property type="entry name" value="Aspartate aminotransferase"/>
    <property type="match status" value="1"/>
</dbReference>
<feature type="domain" description="Aminotransferase class I/classII large" evidence="7">
    <location>
        <begin position="34"/>
        <end position="378"/>
    </location>
</feature>
<dbReference type="PANTHER" id="PTHR46383">
    <property type="entry name" value="ASPARTATE AMINOTRANSFERASE"/>
    <property type="match status" value="1"/>
</dbReference>
<dbReference type="PANTHER" id="PTHR46383:SF1">
    <property type="entry name" value="ASPARTATE AMINOTRANSFERASE"/>
    <property type="match status" value="1"/>
</dbReference>
<comment type="similarity">
    <text evidence="2 6">Belongs to the class-I pyridoxal-phosphate-dependent aminotransferase family.</text>
</comment>
<dbReference type="InterPro" id="IPR004838">
    <property type="entry name" value="NHTrfase_class1_PyrdxlP-BS"/>
</dbReference>
<dbReference type="EMBL" id="SJON01000008">
    <property type="protein sequence ID" value="TCB86775.1"/>
    <property type="molecule type" value="Genomic_DNA"/>
</dbReference>
<dbReference type="Gene3D" id="3.40.640.10">
    <property type="entry name" value="Type I PLP-dependent aspartate aminotransferase-like (Major domain)"/>
    <property type="match status" value="1"/>
</dbReference>
<dbReference type="Pfam" id="PF00155">
    <property type="entry name" value="Aminotran_1_2"/>
    <property type="match status" value="1"/>
</dbReference>
<dbReference type="GO" id="GO:0030170">
    <property type="term" value="F:pyridoxal phosphate binding"/>
    <property type="evidence" value="ECO:0007669"/>
    <property type="project" value="InterPro"/>
</dbReference>
<dbReference type="RefSeq" id="WP_107534118.1">
    <property type="nucleotide sequence ID" value="NZ_JBGERW010000022.1"/>
</dbReference>
<dbReference type="GeneID" id="92385615"/>
<dbReference type="GO" id="GO:0008483">
    <property type="term" value="F:transaminase activity"/>
    <property type="evidence" value="ECO:0007669"/>
    <property type="project" value="UniProtKB-KW"/>
</dbReference>
<gene>
    <name evidence="8" type="ORF">E0L16_12580</name>
</gene>
<keyword evidence="3 6" id="KW-0032">Aminotransferase</keyword>
<dbReference type="EC" id="2.6.1.-" evidence="6"/>
<dbReference type="InterPro" id="IPR015421">
    <property type="entry name" value="PyrdxlP-dep_Trfase_major"/>
</dbReference>
<evidence type="ECO:0000256" key="4">
    <source>
        <dbReference type="ARBA" id="ARBA00022679"/>
    </source>
</evidence>
<sequence>MRNVADRVKRIGLSETYAILDKVKTMQAEGKVIYDLGGGEPDFATPNHITNYTITAMKNGMTHYTASKGTPGLLKAIASQLFEENQLPVQWNKNIIVTPSAKHALFITLMTLLNPGDEIVIPTPCWVSYIAMAEMAGAKPVTLPLAKENQFFLTRQALESCITAKTRVLLLNNPNNPTGRVLTTEEIDAVCQVAQKHDLFVVMDEIYEHIRYLPGRHRSLAAEPGMFERTVTISGFSKAWAMTGWRLGYLSAPETLLNEILKVQQHSVGCAGSFVQQGGLAALIGDRQPMLDMVAHYRQRRDLVVNRLNAIPGIACRAPEGGLYVYADISGLGMGDARAVTHWLLTHAHVAVTPGTAFGKEESSAIRLSFAGATDTLIAALDSISQALADCPYPLKQVAS</sequence>
<evidence type="ECO:0000259" key="7">
    <source>
        <dbReference type="Pfam" id="PF00155"/>
    </source>
</evidence>
<dbReference type="InterPro" id="IPR015422">
    <property type="entry name" value="PyrdxlP-dep_Trfase_small"/>
</dbReference>
<comment type="caution">
    <text evidence="8">The sequence shown here is derived from an EMBL/GenBank/DDBJ whole genome shotgun (WGS) entry which is preliminary data.</text>
</comment>
<name>A0AAE8QVY5_9ENTR</name>
<dbReference type="InterPro" id="IPR015424">
    <property type="entry name" value="PyrdxlP-dep_Trfase"/>
</dbReference>
<reference evidence="8 9" key="1">
    <citation type="submission" date="2019-02" db="EMBL/GenBank/DDBJ databases">
        <title>The draft genome of Enterobacter spp. strains.</title>
        <authorList>
            <person name="Wang C."/>
            <person name="Feng Y."/>
            <person name="Zong Z."/>
        </authorList>
    </citation>
    <scope>NUCLEOTIDE SEQUENCE [LARGE SCALE GENOMIC DNA]</scope>
    <source>
        <strain evidence="8 9">WCHEQ120003</strain>
    </source>
</reference>
<comment type="cofactor">
    <cofactor evidence="1 6">
        <name>pyridoxal 5'-phosphate</name>
        <dbReference type="ChEBI" id="CHEBI:597326"/>
    </cofactor>
</comment>
<evidence type="ECO:0000256" key="1">
    <source>
        <dbReference type="ARBA" id="ARBA00001933"/>
    </source>
</evidence>
<evidence type="ECO:0000256" key="5">
    <source>
        <dbReference type="ARBA" id="ARBA00022898"/>
    </source>
</evidence>
<dbReference type="InterPro" id="IPR050596">
    <property type="entry name" value="AspAT/PAT-like"/>
</dbReference>
<organism evidence="8 9">
    <name type="scientific">Enterobacter quasihormaechei</name>
    <dbReference type="NCBI Taxonomy" id="2529382"/>
    <lineage>
        <taxon>Bacteria</taxon>
        <taxon>Pseudomonadati</taxon>
        <taxon>Pseudomonadota</taxon>
        <taxon>Gammaproteobacteria</taxon>
        <taxon>Enterobacterales</taxon>
        <taxon>Enterobacteriaceae</taxon>
        <taxon>Enterobacter</taxon>
    </lineage>
</organism>
<keyword evidence="5" id="KW-0663">Pyridoxal phosphate</keyword>
<proteinExistence type="inferred from homology"/>
<dbReference type="InterPro" id="IPR004839">
    <property type="entry name" value="Aminotransferase_I/II_large"/>
</dbReference>